<proteinExistence type="predicted"/>
<keyword evidence="1" id="KW-1133">Transmembrane helix</keyword>
<keyword evidence="1" id="KW-0472">Membrane</keyword>
<accession>A0A3E0U576</accession>
<feature type="transmembrane region" description="Helical" evidence="1">
    <location>
        <begin position="445"/>
        <end position="466"/>
    </location>
</feature>
<comment type="caution">
    <text evidence="2">The sequence shown here is derived from an EMBL/GenBank/DDBJ whole genome shotgun (WGS) entry which is preliminary data.</text>
</comment>
<dbReference type="Gene3D" id="2.160.20.10">
    <property type="entry name" value="Single-stranded right-handed beta-helix, Pectin lyase-like"/>
    <property type="match status" value="1"/>
</dbReference>
<feature type="transmembrane region" description="Helical" evidence="1">
    <location>
        <begin position="175"/>
        <end position="195"/>
    </location>
</feature>
<evidence type="ECO:0000313" key="3">
    <source>
        <dbReference type="Proteomes" id="UP000256899"/>
    </source>
</evidence>
<gene>
    <name evidence="2" type="ORF">DXX94_10600</name>
</gene>
<feature type="transmembrane region" description="Helical" evidence="1">
    <location>
        <begin position="402"/>
        <end position="425"/>
    </location>
</feature>
<sequence length="1084" mass="119770">MKKLIAILYVIIAYGSLYPFLFSLEELSASSLIWLNINIPSIGDVLGNLLLFLPLGVAYRLSALQQGLHLSQLYTWLRPFGVVLFFAFILQVLQIGIAERDPNLIDVLSNSIGFTLGFIAINFFDRVKVSLENPIAMLPIAIVIVYLLSQLAPFLPSIDFQALKHSIKPLLVAPSASNVWLVLFNTVTWLVMFRLLSFWRPVTLTFFVVGYIGLLVAKVVIYQNSVTWAVIIAPLIGYLIFRLRDWHDDRNQKQLYVLFLASIFFSSLISAGKPIHNAFSMLPFHSYLSGQVYAGVSTILLKVSLFSAAMWLSLELKYSLHRQAYVLAGLVLITECSQIFISGRTFDIGDVVLVGVAFLLVRHIGDLLASMLGNVTEYYNSQTQDRVSKTAISCSKEKNTPVFLISLLVGGYMLLYMAISLVLSLPSIPYNVRELFENNGSVLDVLLFYVFLLCIFGGGYCSANTIKEDCELRVSEFIGTQVKILLIAFIAITLAISEESLQDIIGASVYARDIFAMREESSWLASLLKILSLSMTANFVRYVEYFVRFSALIGFIYFPLLLILFWVRKKQTITNKFKVTIVSSGAIAFCYITVFINASTDNLTELIASPIAVSTAFISLSILAGLAYLIVSVKSKARLIWFPLIILISIASSWYTLNYGLEPVIVKYGQTFSAADFLLGPDRENQLSQSELVIRWSVLVLGLIFVTCFACRVSRAALNLKGHFNTALLPKESYLLYSAAGVFCLYLLYRIFGEPFHIQTISSMLDPPAQEVVKVQLQKLTNLKHAPGVITLDGKPAKDFQTALKTARAFSEINIGRGLYKASGVVTANNVKITAEPGAVIFGSASQGKGAIVAKGNNLIIDGLECHSISVPSNNGVCVRLEGRGLTLNNVYFHHAQGGLLGSPKGGDIVIQNSRFEYMGHGSFFHGVYTMAKTRLLIKNSSFLNNQTGGHEIKSRSYYTEIIESVIGSSLTRDSRLIDIPNGGQVRIENSVLVEGAYSENHDLLSWGVEGVSHDEGSIVIRNNIFIADKSYARLIAMKEEPQKLDISDNIIVGGIEGAPKAFNTFFEGRADLGIKPAPFIPNL</sequence>
<feature type="transmembrane region" description="Helical" evidence="1">
    <location>
        <begin position="39"/>
        <end position="59"/>
    </location>
</feature>
<feature type="transmembrane region" description="Helical" evidence="1">
    <location>
        <begin position="104"/>
        <end position="124"/>
    </location>
</feature>
<feature type="transmembrane region" description="Helical" evidence="1">
    <location>
        <begin position="292"/>
        <end position="312"/>
    </location>
</feature>
<feature type="transmembrane region" description="Helical" evidence="1">
    <location>
        <begin position="80"/>
        <end position="98"/>
    </location>
</feature>
<dbReference type="EMBL" id="QUOT01000001">
    <property type="protein sequence ID" value="REL31122.1"/>
    <property type="molecule type" value="Genomic_DNA"/>
</dbReference>
<organism evidence="2 3">
    <name type="scientific">Thalassotalea euphylliae</name>
    <dbReference type="NCBI Taxonomy" id="1655234"/>
    <lineage>
        <taxon>Bacteria</taxon>
        <taxon>Pseudomonadati</taxon>
        <taxon>Pseudomonadota</taxon>
        <taxon>Gammaproteobacteria</taxon>
        <taxon>Alteromonadales</taxon>
        <taxon>Colwelliaceae</taxon>
        <taxon>Thalassotalea</taxon>
    </lineage>
</organism>
<dbReference type="AlphaFoldDB" id="A0A3E0U576"/>
<dbReference type="InterPro" id="IPR012334">
    <property type="entry name" value="Pectin_lyas_fold"/>
</dbReference>
<keyword evidence="3" id="KW-1185">Reference proteome</keyword>
<dbReference type="RefSeq" id="WP_116015723.1">
    <property type="nucleotide sequence ID" value="NZ_QUOT01000001.1"/>
</dbReference>
<dbReference type="Proteomes" id="UP000256899">
    <property type="component" value="Unassembled WGS sequence"/>
</dbReference>
<feature type="transmembrane region" description="Helical" evidence="1">
    <location>
        <begin position="226"/>
        <end position="243"/>
    </location>
</feature>
<feature type="transmembrane region" description="Helical" evidence="1">
    <location>
        <begin position="611"/>
        <end position="631"/>
    </location>
</feature>
<feature type="transmembrane region" description="Helical" evidence="1">
    <location>
        <begin position="202"/>
        <end position="220"/>
    </location>
</feature>
<feature type="transmembrane region" description="Helical" evidence="1">
    <location>
        <begin position="734"/>
        <end position="752"/>
    </location>
</feature>
<evidence type="ECO:0000313" key="2">
    <source>
        <dbReference type="EMBL" id="REL31122.1"/>
    </source>
</evidence>
<feature type="transmembrane region" description="Helical" evidence="1">
    <location>
        <begin position="478"/>
        <end position="496"/>
    </location>
</feature>
<feature type="transmembrane region" description="Helical" evidence="1">
    <location>
        <begin position="136"/>
        <end position="155"/>
    </location>
</feature>
<keyword evidence="1" id="KW-0812">Transmembrane</keyword>
<dbReference type="InterPro" id="IPR011050">
    <property type="entry name" value="Pectin_lyase_fold/virulence"/>
</dbReference>
<reference evidence="3" key="1">
    <citation type="submission" date="2018-08" db="EMBL/GenBank/DDBJ databases">
        <title>Thalassotalea euphylliae genome.</title>
        <authorList>
            <person name="Summers S."/>
            <person name="Rice S.A."/>
            <person name="Freckelton M.L."/>
            <person name="Nedved B.T."/>
            <person name="Hadfield M.G."/>
        </authorList>
    </citation>
    <scope>NUCLEOTIDE SEQUENCE [LARGE SCALE GENOMIC DNA]</scope>
    <source>
        <strain evidence="3">H3</strain>
    </source>
</reference>
<feature type="transmembrane region" description="Helical" evidence="1">
    <location>
        <begin position="579"/>
        <end position="599"/>
    </location>
</feature>
<evidence type="ECO:0000256" key="1">
    <source>
        <dbReference type="SAM" id="Phobius"/>
    </source>
</evidence>
<feature type="transmembrane region" description="Helical" evidence="1">
    <location>
        <begin position="255"/>
        <end position="272"/>
    </location>
</feature>
<feature type="transmembrane region" description="Helical" evidence="1">
    <location>
        <begin position="693"/>
        <end position="713"/>
    </location>
</feature>
<feature type="transmembrane region" description="Helical" evidence="1">
    <location>
        <begin position="545"/>
        <end position="567"/>
    </location>
</feature>
<dbReference type="SUPFAM" id="SSF51126">
    <property type="entry name" value="Pectin lyase-like"/>
    <property type="match status" value="1"/>
</dbReference>
<name>A0A3E0U576_9GAMM</name>
<protein>
    <submittedName>
        <fullName evidence="2">Right-handed parallel beta-helix repeat-containing protein</fullName>
    </submittedName>
</protein>
<feature type="transmembrane region" description="Helical" evidence="1">
    <location>
        <begin position="638"/>
        <end position="657"/>
    </location>
</feature>